<protein>
    <submittedName>
        <fullName evidence="2">Uncharacterized protein</fullName>
    </submittedName>
</protein>
<gene>
    <name evidence="2" type="ORF">OO7_04609</name>
</gene>
<dbReference type="OrthoDB" id="6454374at2"/>
<dbReference type="EMBL" id="AKKN01000005">
    <property type="protein sequence ID" value="EKT60083.1"/>
    <property type="molecule type" value="Genomic_DNA"/>
</dbReference>
<dbReference type="PATRIC" id="fig|1141660.3.peg.935"/>
<keyword evidence="1" id="KW-0175">Coiled coil</keyword>
<name>K8WHM6_9GAMM</name>
<sequence length="200" mass="23026">MFIEIESSYKLTPQLIFKGSETGVVKKPQIKVYSDAKALLTSIENRVDSFQNKLETETNRLIEEKESELAQHVEKLKLSAEQQMIKTQDCWFEQAEQKLKSLLSSQEERLNNAVLDVKKKAEKAVYDRLVKMNQSDNLIQYLIDALHNEINDLEKSLEVVQTHNDQGTSLTIENDDCVITINTQELLSELKNCIENMSYV</sequence>
<dbReference type="Proteomes" id="UP000010290">
    <property type="component" value="Chromosome"/>
</dbReference>
<evidence type="ECO:0000313" key="2">
    <source>
        <dbReference type="EMBL" id="EKT60083.1"/>
    </source>
</evidence>
<accession>K8WHM6</accession>
<proteinExistence type="predicted"/>
<dbReference type="HOGENOM" id="CLU_118099_0_0_6"/>
<dbReference type="AlphaFoldDB" id="K8WHM6"/>
<keyword evidence="3" id="KW-1185">Reference proteome</keyword>
<feature type="coiled-coil region" evidence="1">
    <location>
        <begin position="33"/>
        <end position="82"/>
    </location>
</feature>
<reference evidence="2 3" key="1">
    <citation type="journal article" date="2012" name="BMC Genomics">
        <title>Comparative genomics of bacteria in the genus Providencia isolated from wild Drosophila melanogaster.</title>
        <authorList>
            <person name="Galac M.R."/>
            <person name="Lazzaro B.P."/>
        </authorList>
    </citation>
    <scope>NUCLEOTIDE SEQUENCE [LARGE SCALE GENOMIC DNA]</scope>
    <source>
        <strain evidence="2 3">DSM 19967</strain>
    </source>
</reference>
<evidence type="ECO:0000256" key="1">
    <source>
        <dbReference type="SAM" id="Coils"/>
    </source>
</evidence>
<organism evidence="2 3">
    <name type="scientific">Providencia sneebia DSM 19967</name>
    <dbReference type="NCBI Taxonomy" id="1141660"/>
    <lineage>
        <taxon>Bacteria</taxon>
        <taxon>Pseudomonadati</taxon>
        <taxon>Pseudomonadota</taxon>
        <taxon>Gammaproteobacteria</taxon>
        <taxon>Enterobacterales</taxon>
        <taxon>Morganellaceae</taxon>
        <taxon>Providencia</taxon>
    </lineage>
</organism>
<comment type="caution">
    <text evidence="2">The sequence shown here is derived from an EMBL/GenBank/DDBJ whole genome shotgun (WGS) entry which is preliminary data.</text>
</comment>
<evidence type="ECO:0000313" key="3">
    <source>
        <dbReference type="Proteomes" id="UP000010290"/>
    </source>
</evidence>
<dbReference type="RefSeq" id="WP_008914790.1">
    <property type="nucleotide sequence ID" value="NZ_CM001773.1"/>
</dbReference>